<gene>
    <name evidence="2" type="ORF">BG653_05312</name>
</gene>
<feature type="region of interest" description="Disordered" evidence="1">
    <location>
        <begin position="112"/>
        <end position="150"/>
    </location>
</feature>
<organism evidence="2 3">
    <name type="scientific">Streptomyces platensis</name>
    <dbReference type="NCBI Taxonomy" id="58346"/>
    <lineage>
        <taxon>Bacteria</taxon>
        <taxon>Bacillati</taxon>
        <taxon>Actinomycetota</taxon>
        <taxon>Actinomycetes</taxon>
        <taxon>Kitasatosporales</taxon>
        <taxon>Streptomycetaceae</taxon>
        <taxon>Streptomyces</taxon>
    </lineage>
</organism>
<sequence length="300" mass="32412">MRGCRGRLYGRGGRGRQDVRRSEVRGQRQQGETGQQAFGGQQAVPVPGAVRALPRMAGYSLAPQGAGLLVPGCRELGQFGAQRRRGERADHDAAGLQLLLHALHPDRRLAGVDPDGGDQLRPGDLAGGLQPPQREQRPVPLVQPAGGRGHLPALAGQSQLQNGQVHEIGRAVGPFRRLVQSDDGGLPGGGPPAAYLVHGDRHQPGAEGRRLPQIGQRLQDAQHGLLHHVVDVRMAVQRPSHDVVDQWQVGGDQLLLGLFIPGLGRLDGRRPVFLLHAHSFLFLRAYPWPPYTGDPARRPR</sequence>
<name>A0ABX3XSK4_STRPT</name>
<evidence type="ECO:0000313" key="2">
    <source>
        <dbReference type="EMBL" id="OSY40910.1"/>
    </source>
</evidence>
<feature type="region of interest" description="Disordered" evidence="1">
    <location>
        <begin position="1"/>
        <end position="43"/>
    </location>
</feature>
<protein>
    <submittedName>
        <fullName evidence="2">Uncharacterized protein</fullName>
    </submittedName>
</protein>
<accession>A0ABX3XSK4</accession>
<keyword evidence="3" id="KW-1185">Reference proteome</keyword>
<reference evidence="2 3" key="1">
    <citation type="submission" date="2016-09" db="EMBL/GenBank/DDBJ databases">
        <title>Streptomyces platensis DSM40041, a candidate organism with high potential of specific P450 cytochromes.</title>
        <authorList>
            <person name="Grumaz C."/>
            <person name="Vainshtein Y."/>
            <person name="Kirstahler P."/>
            <person name="Sohn K."/>
        </authorList>
    </citation>
    <scope>NUCLEOTIDE SEQUENCE [LARGE SCALE GENOMIC DNA]</scope>
    <source>
        <strain evidence="2 3">DSM 40041</strain>
    </source>
</reference>
<evidence type="ECO:0000313" key="3">
    <source>
        <dbReference type="Proteomes" id="UP000194225"/>
    </source>
</evidence>
<evidence type="ECO:0000256" key="1">
    <source>
        <dbReference type="SAM" id="MobiDB-lite"/>
    </source>
</evidence>
<dbReference type="Proteomes" id="UP000194225">
    <property type="component" value="Unassembled WGS sequence"/>
</dbReference>
<dbReference type="EMBL" id="MIGA01000043">
    <property type="protein sequence ID" value="OSY40910.1"/>
    <property type="molecule type" value="Genomic_DNA"/>
</dbReference>
<feature type="compositionally biased region" description="Basic and acidic residues" evidence="1">
    <location>
        <begin position="15"/>
        <end position="26"/>
    </location>
</feature>
<feature type="compositionally biased region" description="Low complexity" evidence="1">
    <location>
        <begin position="27"/>
        <end position="36"/>
    </location>
</feature>
<comment type="caution">
    <text evidence="2">The sequence shown here is derived from an EMBL/GenBank/DDBJ whole genome shotgun (WGS) entry which is preliminary data.</text>
</comment>
<proteinExistence type="predicted"/>